<name>A0A842HVG7_9SPHN</name>
<dbReference type="Pfam" id="PF00903">
    <property type="entry name" value="Glyoxalase"/>
    <property type="match status" value="1"/>
</dbReference>
<dbReference type="PROSITE" id="PS51819">
    <property type="entry name" value="VOC"/>
    <property type="match status" value="1"/>
</dbReference>
<organism evidence="3 4">
    <name type="scientific">Parasphingopyxis marina</name>
    <dbReference type="NCBI Taxonomy" id="2761622"/>
    <lineage>
        <taxon>Bacteria</taxon>
        <taxon>Pseudomonadati</taxon>
        <taxon>Pseudomonadota</taxon>
        <taxon>Alphaproteobacteria</taxon>
        <taxon>Sphingomonadales</taxon>
        <taxon>Sphingomonadaceae</taxon>
        <taxon>Parasphingopyxis</taxon>
    </lineage>
</organism>
<dbReference type="AlphaFoldDB" id="A0A842HVG7"/>
<dbReference type="RefSeq" id="WP_185799659.1">
    <property type="nucleotide sequence ID" value="NZ_JACJVJ010000001.1"/>
</dbReference>
<comment type="caution">
    <text evidence="3">The sequence shown here is derived from an EMBL/GenBank/DDBJ whole genome shotgun (WGS) entry which is preliminary data.</text>
</comment>
<evidence type="ECO:0000313" key="3">
    <source>
        <dbReference type="EMBL" id="MBC2776371.1"/>
    </source>
</evidence>
<evidence type="ECO:0000256" key="1">
    <source>
        <dbReference type="ARBA" id="ARBA00022723"/>
    </source>
</evidence>
<dbReference type="SUPFAM" id="SSF54593">
    <property type="entry name" value="Glyoxalase/Bleomycin resistance protein/Dihydroxybiphenyl dioxygenase"/>
    <property type="match status" value="1"/>
</dbReference>
<dbReference type="InterPro" id="IPR037523">
    <property type="entry name" value="VOC_core"/>
</dbReference>
<dbReference type="InterPro" id="IPR051332">
    <property type="entry name" value="Fosfomycin_Res_Enzymes"/>
</dbReference>
<protein>
    <submittedName>
        <fullName evidence="3">VOC family protein</fullName>
    </submittedName>
</protein>
<sequence>MTEQLRGGFHHIDLSVSDVAASKAVYGPILEFLGYRQVTDKPHQCEWDLGPEGRGASLGIKACAPEEAGHAHRRYAPGLHHLAWRAESRADVDRFHAMLVERGVPILDPPAHYPEYSGDYYAVFFEDPDGIKLELVYAPGWI</sequence>
<dbReference type="EMBL" id="JACJVJ010000001">
    <property type="protein sequence ID" value="MBC2776371.1"/>
    <property type="molecule type" value="Genomic_DNA"/>
</dbReference>
<dbReference type="Proteomes" id="UP000564378">
    <property type="component" value="Unassembled WGS sequence"/>
</dbReference>
<feature type="domain" description="VOC" evidence="2">
    <location>
        <begin position="8"/>
        <end position="138"/>
    </location>
</feature>
<dbReference type="PANTHER" id="PTHR36113:SF6">
    <property type="entry name" value="FOSFOMYCIN RESISTANCE PROTEIN FOSX"/>
    <property type="match status" value="1"/>
</dbReference>
<gene>
    <name evidence="3" type="ORF">H6P80_01935</name>
</gene>
<dbReference type="GO" id="GO:0046872">
    <property type="term" value="F:metal ion binding"/>
    <property type="evidence" value="ECO:0007669"/>
    <property type="project" value="UniProtKB-KW"/>
</dbReference>
<dbReference type="InterPro" id="IPR029068">
    <property type="entry name" value="Glyas_Bleomycin-R_OHBP_Dase"/>
</dbReference>
<keyword evidence="1" id="KW-0479">Metal-binding</keyword>
<dbReference type="Gene3D" id="3.10.180.10">
    <property type="entry name" value="2,3-Dihydroxybiphenyl 1,2-Dioxygenase, domain 1"/>
    <property type="match status" value="1"/>
</dbReference>
<reference evidence="3 4" key="1">
    <citation type="submission" date="2020-08" db="EMBL/GenBank/DDBJ databases">
        <title>Draft genome sequence of Parasphingopyxis sp. GrpM-11.</title>
        <authorList>
            <person name="Oh J."/>
            <person name="Roh D.-H."/>
        </authorList>
    </citation>
    <scope>NUCLEOTIDE SEQUENCE [LARGE SCALE GENOMIC DNA]</scope>
    <source>
        <strain evidence="3 4">GrpM-11</strain>
    </source>
</reference>
<keyword evidence="4" id="KW-1185">Reference proteome</keyword>
<evidence type="ECO:0000313" key="4">
    <source>
        <dbReference type="Proteomes" id="UP000564378"/>
    </source>
</evidence>
<accession>A0A842HVG7</accession>
<evidence type="ECO:0000259" key="2">
    <source>
        <dbReference type="PROSITE" id="PS51819"/>
    </source>
</evidence>
<dbReference type="InterPro" id="IPR004360">
    <property type="entry name" value="Glyas_Fos-R_dOase_dom"/>
</dbReference>
<dbReference type="PANTHER" id="PTHR36113">
    <property type="entry name" value="LYASE, PUTATIVE-RELATED-RELATED"/>
    <property type="match status" value="1"/>
</dbReference>
<proteinExistence type="predicted"/>